<gene>
    <name evidence="2" type="ORF">CLV37_105240</name>
</gene>
<proteinExistence type="predicted"/>
<dbReference type="OrthoDB" id="9813465at2"/>
<organism evidence="2 3">
    <name type="scientific">Kineococcus rhizosphaerae</name>
    <dbReference type="NCBI Taxonomy" id="559628"/>
    <lineage>
        <taxon>Bacteria</taxon>
        <taxon>Bacillati</taxon>
        <taxon>Actinomycetota</taxon>
        <taxon>Actinomycetes</taxon>
        <taxon>Kineosporiales</taxon>
        <taxon>Kineosporiaceae</taxon>
        <taxon>Kineococcus</taxon>
    </lineage>
</organism>
<dbReference type="EMBL" id="PVZF01000005">
    <property type="protein sequence ID" value="PRY15312.1"/>
    <property type="molecule type" value="Genomic_DNA"/>
</dbReference>
<dbReference type="InterPro" id="IPR008929">
    <property type="entry name" value="Chondroitin_lyas"/>
</dbReference>
<protein>
    <recommendedName>
        <fullName evidence="1">DUF2264 domain-containing protein</fullName>
    </recommendedName>
</protein>
<dbReference type="RefSeq" id="WP_106210599.1">
    <property type="nucleotide sequence ID" value="NZ_PVZF01000005.1"/>
</dbReference>
<dbReference type="PANTHER" id="PTHR35339">
    <property type="entry name" value="LINALOOL DEHYDRATASE_ISOMERASE DOMAIN-CONTAINING PROTEIN"/>
    <property type="match status" value="1"/>
</dbReference>
<dbReference type="Gene3D" id="1.50.10.100">
    <property type="entry name" value="Chondroitin AC/alginate lyase"/>
    <property type="match status" value="1"/>
</dbReference>
<name>A0A2T0R4S6_9ACTN</name>
<dbReference type="AlphaFoldDB" id="A0A2T0R4S6"/>
<reference evidence="2 3" key="1">
    <citation type="submission" date="2018-03" db="EMBL/GenBank/DDBJ databases">
        <title>Genomic Encyclopedia of Archaeal and Bacterial Type Strains, Phase II (KMG-II): from individual species to whole genera.</title>
        <authorList>
            <person name="Goeker M."/>
        </authorList>
    </citation>
    <scope>NUCLEOTIDE SEQUENCE [LARGE SCALE GENOMIC DNA]</scope>
    <source>
        <strain evidence="2 3">DSM 19711</strain>
    </source>
</reference>
<evidence type="ECO:0000259" key="1">
    <source>
        <dbReference type="Pfam" id="PF10022"/>
    </source>
</evidence>
<comment type="caution">
    <text evidence="2">The sequence shown here is derived from an EMBL/GenBank/DDBJ whole genome shotgun (WGS) entry which is preliminary data.</text>
</comment>
<keyword evidence="3" id="KW-1185">Reference proteome</keyword>
<dbReference type="Proteomes" id="UP000238083">
    <property type="component" value="Unassembled WGS sequence"/>
</dbReference>
<evidence type="ECO:0000313" key="2">
    <source>
        <dbReference type="EMBL" id="PRY15312.1"/>
    </source>
</evidence>
<evidence type="ECO:0000313" key="3">
    <source>
        <dbReference type="Proteomes" id="UP000238083"/>
    </source>
</evidence>
<sequence>MPPLSAVPEDRELSPVTGWTREHWVAAADDLLLAVRPWATPGFARIDLPGEPARAGWVSDGLEGFARTFLTAAFRVAGSGGDDPHGHLENYRRGLVAGTRTPGADDAESWPVIRSIHEGGQPIVESASIALALDFTREWLWDRLSEDEQDQVENWLREALRHEPAPNNWYLFPLSVASFLTGVGRGDAETARAVERALELLEGWYRGDGWYSDGDGRMFDHYVGWAMHLYPVLYAHLRAEDDLAKRFGARLQEFLATFVLTFDGDGSPLHQGRSLTYRYAAVGSVAVGALTGATPWSPGVSRAVLSGALKHFTGRSTTPDGVQTRGWYGPHAATVQPYSGPASPYWSSKAFTALLAGPDHPLWTATEEPVPAAGPAATTPVPPAGWLVQSTPDGLVRVHNHGSDHHRPSHLAAVDPLYARLAYSTRTGPTSAGNVAENSVTVTDRGRTGVRNSFEPLGTGPGWAASRHRPEFTGGELPQAAVLSLVLAHDAWEVRVFRFDAVPAGTPVAVTGWALAARGPADLPSTVEGTAVVLGDGALTSRLAAVTGFDRADLVRAPAGTAYGDWALVPRLRGTLGAPGALGVVVAALSAAGPGPAPAVAVDGQTVTAVFADGRRGRVTLGSDVPRVEW</sequence>
<feature type="domain" description="DUF2264" evidence="1">
    <location>
        <begin position="20"/>
        <end position="369"/>
    </location>
</feature>
<dbReference type="InterPro" id="IPR049349">
    <property type="entry name" value="DUF2264_N"/>
</dbReference>
<accession>A0A2T0R4S6</accession>
<dbReference type="InterPro" id="IPR016624">
    <property type="entry name" value="UCP014753"/>
</dbReference>
<dbReference type="Pfam" id="PF10022">
    <property type="entry name" value="DUF2264"/>
    <property type="match status" value="1"/>
</dbReference>
<dbReference type="PANTHER" id="PTHR35339:SF4">
    <property type="entry name" value="LINALOOL DEHYDRATASE_ISOMERASE DOMAIN-CONTAINING PROTEIN"/>
    <property type="match status" value="1"/>
</dbReference>